<dbReference type="Gene3D" id="1.25.40.10">
    <property type="entry name" value="Tetratricopeptide repeat domain"/>
    <property type="match status" value="3"/>
</dbReference>
<organism evidence="7 8">
    <name type="scientific">Lentzea tibetensis</name>
    <dbReference type="NCBI Taxonomy" id="2591470"/>
    <lineage>
        <taxon>Bacteria</taxon>
        <taxon>Bacillati</taxon>
        <taxon>Actinomycetota</taxon>
        <taxon>Actinomycetes</taxon>
        <taxon>Pseudonocardiales</taxon>
        <taxon>Pseudonocardiaceae</taxon>
        <taxon>Lentzea</taxon>
    </lineage>
</organism>
<keyword evidence="8" id="KW-1185">Reference proteome</keyword>
<sequence>MTVGESSTLEGVAVEVRILGPVEPALPPKPAQILAVLAVECGRVVPVERMIDLIWGEDPPPQARKSLQVHISCLRRSGLPVEHRASGYVLAADPLRVDLHVFRALVAEAGESGDPAVRSDRLGQALKLWRGAPPVHGQTLDVQRLAAIEGWVDAELALGRHAEVLDPLSSFVVEYPLAERLRGQLMTALARSGRRADAMRVFRDTRRTLVDELGVEPGADLQELYRVVLDGAGDARRNYLPRDAGDFTGRAQELQRVLGSEGGAVWWIEGPAGVGKSALAVHAAHLLADRYPDGQLFVDLHSPSGALDALLRAMDVPSERIPESHEERAALWRAQISARRLVIVLDGVTSVSQVRSLLPGSPGCLTLITSRSRLCGLEGVRRLPLDVLPSAEAVTLLARILGDDRVSAEPDAAAEVARLCGYLPLAVRITGARLAGRAHWPVSKLARRLADERSRLDELVADDLAVRSSLELTYGALDEQSRHAYRMVGFLGLPELPSHLWVPLLDEDVLDRLVDARLLDVTGSARYRMHELVRLHARELAEREDAAPDRLDFVRRAVLASLSTVDGLTEQLFLTVPRMQDPVGLVPTAPPADRDAWFAREEQLLTRTVERAAELGLAELASQLAEALVFAWFGLRNRYEAWERTHTAALDAVRRTGDLRLEAVLRCSLGQMHYKRDNLVQAQEWFDAAQTLFVALGDRRGEAVALNGTGMVGRDLGRYDRALDALCRARDLLTSLADTEGAAHALYGIGSVQRELGMDTHSVESLLLAEDAYRRSRSRRGEALAARGIGLVHRARGELDDAASHCERAHEMVAGTGDQLLACYTAQAWAKVLLRQGSLDRAEPLLDVALDGCREVGDRFGVALVRRTVGEFRLAAGDFAGARVMLCAALDEWTSLGLSLWRARTLRDLGAVHACRGDVAGADRCWDEAALLFAQLGTRESGEVPQWATRWSLAVT</sequence>
<dbReference type="OrthoDB" id="3587032at2"/>
<dbReference type="GO" id="GO:0000160">
    <property type="term" value="P:phosphorelay signal transduction system"/>
    <property type="evidence" value="ECO:0007669"/>
    <property type="project" value="InterPro"/>
</dbReference>
<dbReference type="InterPro" id="IPR001867">
    <property type="entry name" value="OmpR/PhoB-type_DNA-bd"/>
</dbReference>
<dbReference type="Pfam" id="PF03704">
    <property type="entry name" value="BTAD"/>
    <property type="match status" value="1"/>
</dbReference>
<dbReference type="Gene3D" id="1.10.10.10">
    <property type="entry name" value="Winged helix-like DNA-binding domain superfamily/Winged helix DNA-binding domain"/>
    <property type="match status" value="1"/>
</dbReference>
<comment type="similarity">
    <text evidence="1">Belongs to the AfsR/DnrI/RedD regulatory family.</text>
</comment>
<dbReference type="CDD" id="cd15831">
    <property type="entry name" value="BTAD"/>
    <property type="match status" value="1"/>
</dbReference>
<evidence type="ECO:0000256" key="4">
    <source>
        <dbReference type="ARBA" id="ARBA00023163"/>
    </source>
</evidence>
<comment type="caution">
    <text evidence="7">The sequence shown here is derived from an EMBL/GenBank/DDBJ whole genome shotgun (WGS) entry which is preliminary data.</text>
</comment>
<dbReference type="InterPro" id="IPR051677">
    <property type="entry name" value="AfsR-DnrI-RedD_regulator"/>
</dbReference>
<proteinExistence type="inferred from homology"/>
<dbReference type="Pfam" id="PF00486">
    <property type="entry name" value="Trans_reg_C"/>
    <property type="match status" value="1"/>
</dbReference>
<dbReference type="SMART" id="SM00028">
    <property type="entry name" value="TPR"/>
    <property type="match status" value="4"/>
</dbReference>
<dbReference type="InterPro" id="IPR005158">
    <property type="entry name" value="BTAD"/>
</dbReference>
<feature type="domain" description="OmpR/PhoB-type" evidence="6">
    <location>
        <begin position="1"/>
        <end position="101"/>
    </location>
</feature>
<evidence type="ECO:0000256" key="3">
    <source>
        <dbReference type="ARBA" id="ARBA00023125"/>
    </source>
</evidence>
<evidence type="ECO:0000313" key="8">
    <source>
        <dbReference type="Proteomes" id="UP000316639"/>
    </source>
</evidence>
<dbReference type="GO" id="GO:0043531">
    <property type="term" value="F:ADP binding"/>
    <property type="evidence" value="ECO:0007669"/>
    <property type="project" value="InterPro"/>
</dbReference>
<accession>A0A563EWQ5</accession>
<gene>
    <name evidence="7" type="ORF">FKR81_10945</name>
</gene>
<dbReference type="PRINTS" id="PR00364">
    <property type="entry name" value="DISEASERSIST"/>
</dbReference>
<dbReference type="InterPro" id="IPR027417">
    <property type="entry name" value="P-loop_NTPase"/>
</dbReference>
<keyword evidence="2" id="KW-0805">Transcription regulation</keyword>
<evidence type="ECO:0000256" key="5">
    <source>
        <dbReference type="PROSITE-ProRule" id="PRU01091"/>
    </source>
</evidence>
<dbReference type="PANTHER" id="PTHR35807">
    <property type="entry name" value="TRANSCRIPTIONAL REGULATOR REDD-RELATED"/>
    <property type="match status" value="1"/>
</dbReference>
<evidence type="ECO:0000313" key="7">
    <source>
        <dbReference type="EMBL" id="TWP52093.1"/>
    </source>
</evidence>
<dbReference type="GO" id="GO:0006355">
    <property type="term" value="P:regulation of DNA-templated transcription"/>
    <property type="evidence" value="ECO:0007669"/>
    <property type="project" value="InterPro"/>
</dbReference>
<dbReference type="SMART" id="SM00862">
    <property type="entry name" value="Trans_reg_C"/>
    <property type="match status" value="1"/>
</dbReference>
<dbReference type="EMBL" id="VOBR01000006">
    <property type="protein sequence ID" value="TWP52093.1"/>
    <property type="molecule type" value="Genomic_DNA"/>
</dbReference>
<keyword evidence="4" id="KW-0804">Transcription</keyword>
<name>A0A563EWQ5_9PSEU</name>
<dbReference type="PANTHER" id="PTHR35807:SF1">
    <property type="entry name" value="TRANSCRIPTIONAL REGULATOR REDD"/>
    <property type="match status" value="1"/>
</dbReference>
<reference evidence="7 8" key="1">
    <citation type="submission" date="2019-07" db="EMBL/GenBank/DDBJ databases">
        <title>Lentzea xizangensis sp. nov., isolated from Qinghai-Tibetan Plateau Soils.</title>
        <authorList>
            <person name="Huang J."/>
        </authorList>
    </citation>
    <scope>NUCLEOTIDE SEQUENCE [LARGE SCALE GENOMIC DNA]</scope>
    <source>
        <strain evidence="7 8">FXJ1.1311</strain>
    </source>
</reference>
<evidence type="ECO:0000256" key="2">
    <source>
        <dbReference type="ARBA" id="ARBA00023015"/>
    </source>
</evidence>
<dbReference type="InterPro" id="IPR036388">
    <property type="entry name" value="WH-like_DNA-bd_sf"/>
</dbReference>
<dbReference type="GO" id="GO:0003677">
    <property type="term" value="F:DNA binding"/>
    <property type="evidence" value="ECO:0007669"/>
    <property type="project" value="UniProtKB-UniRule"/>
</dbReference>
<dbReference type="SUPFAM" id="SSF52540">
    <property type="entry name" value="P-loop containing nucleoside triphosphate hydrolases"/>
    <property type="match status" value="1"/>
</dbReference>
<dbReference type="InterPro" id="IPR016032">
    <property type="entry name" value="Sig_transdc_resp-reg_C-effctor"/>
</dbReference>
<dbReference type="SUPFAM" id="SSF46894">
    <property type="entry name" value="C-terminal effector domain of the bipartite response regulators"/>
    <property type="match status" value="1"/>
</dbReference>
<dbReference type="SMART" id="SM01043">
    <property type="entry name" value="BTAD"/>
    <property type="match status" value="1"/>
</dbReference>
<dbReference type="SUPFAM" id="SSF48452">
    <property type="entry name" value="TPR-like"/>
    <property type="match status" value="3"/>
</dbReference>
<dbReference type="PROSITE" id="PS51755">
    <property type="entry name" value="OMPR_PHOB"/>
    <property type="match status" value="1"/>
</dbReference>
<protein>
    <submittedName>
        <fullName evidence="7">Tetratricopeptide repeat protein</fullName>
    </submittedName>
</protein>
<dbReference type="InterPro" id="IPR019734">
    <property type="entry name" value="TPR_rpt"/>
</dbReference>
<dbReference type="AlphaFoldDB" id="A0A563EWQ5"/>
<feature type="DNA-binding region" description="OmpR/PhoB-type" evidence="5">
    <location>
        <begin position="1"/>
        <end position="101"/>
    </location>
</feature>
<dbReference type="Proteomes" id="UP000316639">
    <property type="component" value="Unassembled WGS sequence"/>
</dbReference>
<dbReference type="InterPro" id="IPR011990">
    <property type="entry name" value="TPR-like_helical_dom_sf"/>
</dbReference>
<evidence type="ECO:0000256" key="1">
    <source>
        <dbReference type="ARBA" id="ARBA00005820"/>
    </source>
</evidence>
<dbReference type="Pfam" id="PF13424">
    <property type="entry name" value="TPR_12"/>
    <property type="match status" value="1"/>
</dbReference>
<keyword evidence="3 5" id="KW-0238">DNA-binding</keyword>
<evidence type="ECO:0000259" key="6">
    <source>
        <dbReference type="PROSITE" id="PS51755"/>
    </source>
</evidence>